<evidence type="ECO:0000313" key="2">
    <source>
        <dbReference type="EMBL" id="KAF2734560.1"/>
    </source>
</evidence>
<keyword evidence="3" id="KW-1185">Reference proteome</keyword>
<comment type="caution">
    <text evidence="2">The sequence shown here is derived from an EMBL/GenBank/DDBJ whole genome shotgun (WGS) entry which is preliminary data.</text>
</comment>
<sequence length="186" mass="20395">MRRGCNSHRGLPVHARDVTVMGSSTFAPEATRSALAPPSRSTVSQQPNHPVYFESSSCLAVRLTSPEKIEQLRSGTVVVVFLTLAFSLCFFLKLLCRSLSFYCSRLAHSLNSLARAASNVLLHVLASAPLVSGRGEGKWRPARPIISCQISSTVDAYAIVFPPWAKNSVCWRTPHVTSTTRRQNLI</sequence>
<name>A0A9P4QZZ7_9PLEO</name>
<evidence type="ECO:0000256" key="1">
    <source>
        <dbReference type="SAM" id="Phobius"/>
    </source>
</evidence>
<protein>
    <recommendedName>
        <fullName evidence="4">Transmembrane protein</fullName>
    </recommendedName>
</protein>
<keyword evidence="1" id="KW-0812">Transmembrane</keyword>
<keyword evidence="1" id="KW-1133">Transmembrane helix</keyword>
<proteinExistence type="predicted"/>
<dbReference type="AlphaFoldDB" id="A0A9P4QZZ7"/>
<organism evidence="2 3">
    <name type="scientific">Polyplosphaeria fusca</name>
    <dbReference type="NCBI Taxonomy" id="682080"/>
    <lineage>
        <taxon>Eukaryota</taxon>
        <taxon>Fungi</taxon>
        <taxon>Dikarya</taxon>
        <taxon>Ascomycota</taxon>
        <taxon>Pezizomycotina</taxon>
        <taxon>Dothideomycetes</taxon>
        <taxon>Pleosporomycetidae</taxon>
        <taxon>Pleosporales</taxon>
        <taxon>Tetraplosphaeriaceae</taxon>
        <taxon>Polyplosphaeria</taxon>
    </lineage>
</organism>
<gene>
    <name evidence="2" type="ORF">EJ04DRAFT_240656</name>
</gene>
<evidence type="ECO:0008006" key="4">
    <source>
        <dbReference type="Google" id="ProtNLM"/>
    </source>
</evidence>
<dbReference type="EMBL" id="ML996146">
    <property type="protein sequence ID" value="KAF2734560.1"/>
    <property type="molecule type" value="Genomic_DNA"/>
</dbReference>
<keyword evidence="1" id="KW-0472">Membrane</keyword>
<evidence type="ECO:0000313" key="3">
    <source>
        <dbReference type="Proteomes" id="UP000799444"/>
    </source>
</evidence>
<accession>A0A9P4QZZ7</accession>
<dbReference type="Proteomes" id="UP000799444">
    <property type="component" value="Unassembled WGS sequence"/>
</dbReference>
<reference evidence="2" key="1">
    <citation type="journal article" date="2020" name="Stud. Mycol.">
        <title>101 Dothideomycetes genomes: a test case for predicting lifestyles and emergence of pathogens.</title>
        <authorList>
            <person name="Haridas S."/>
            <person name="Albert R."/>
            <person name="Binder M."/>
            <person name="Bloem J."/>
            <person name="Labutti K."/>
            <person name="Salamov A."/>
            <person name="Andreopoulos B."/>
            <person name="Baker S."/>
            <person name="Barry K."/>
            <person name="Bills G."/>
            <person name="Bluhm B."/>
            <person name="Cannon C."/>
            <person name="Castanera R."/>
            <person name="Culley D."/>
            <person name="Daum C."/>
            <person name="Ezra D."/>
            <person name="Gonzalez J."/>
            <person name="Henrissat B."/>
            <person name="Kuo A."/>
            <person name="Liang C."/>
            <person name="Lipzen A."/>
            <person name="Lutzoni F."/>
            <person name="Magnuson J."/>
            <person name="Mondo S."/>
            <person name="Nolan M."/>
            <person name="Ohm R."/>
            <person name="Pangilinan J."/>
            <person name="Park H.-J."/>
            <person name="Ramirez L."/>
            <person name="Alfaro M."/>
            <person name="Sun H."/>
            <person name="Tritt A."/>
            <person name="Yoshinaga Y."/>
            <person name="Zwiers L.-H."/>
            <person name="Turgeon B."/>
            <person name="Goodwin S."/>
            <person name="Spatafora J."/>
            <person name="Crous P."/>
            <person name="Grigoriev I."/>
        </authorList>
    </citation>
    <scope>NUCLEOTIDE SEQUENCE</scope>
    <source>
        <strain evidence="2">CBS 125425</strain>
    </source>
</reference>
<feature type="transmembrane region" description="Helical" evidence="1">
    <location>
        <begin position="75"/>
        <end position="95"/>
    </location>
</feature>